<comment type="caution">
    <text evidence="1">The sequence shown here is derived from an EMBL/GenBank/DDBJ whole genome shotgun (WGS) entry which is preliminary data.</text>
</comment>
<organism evidence="1 2">
    <name type="scientific">Actinocorallia longicatena</name>
    <dbReference type="NCBI Taxonomy" id="111803"/>
    <lineage>
        <taxon>Bacteria</taxon>
        <taxon>Bacillati</taxon>
        <taxon>Actinomycetota</taxon>
        <taxon>Actinomycetes</taxon>
        <taxon>Streptosporangiales</taxon>
        <taxon>Thermomonosporaceae</taxon>
        <taxon>Actinocorallia</taxon>
    </lineage>
</organism>
<dbReference type="Proteomes" id="UP001501237">
    <property type="component" value="Unassembled WGS sequence"/>
</dbReference>
<dbReference type="PANTHER" id="PTHR38031:SF1">
    <property type="entry name" value="SULFUR CARRIER PROTEIN CYSO"/>
    <property type="match status" value="1"/>
</dbReference>
<dbReference type="SUPFAM" id="SSF54285">
    <property type="entry name" value="MoaD/ThiS"/>
    <property type="match status" value="1"/>
</dbReference>
<evidence type="ECO:0000313" key="1">
    <source>
        <dbReference type="EMBL" id="GAA3193103.1"/>
    </source>
</evidence>
<accession>A0ABP6PVT3</accession>
<gene>
    <name evidence="1" type="ORF">GCM10010468_02220</name>
</gene>
<sequence>MSVTVILPSALRAEAGDEGRLTVAAAGTVGAVLAEIAERWPRLARRIITERGELRRFVNLYVDGDDCRALGREEAKVPDGAEIMILPSVAGG</sequence>
<dbReference type="InterPro" id="IPR016155">
    <property type="entry name" value="Mopterin_synth/thiamin_S_b"/>
</dbReference>
<reference evidence="2" key="1">
    <citation type="journal article" date="2019" name="Int. J. Syst. Evol. Microbiol.">
        <title>The Global Catalogue of Microorganisms (GCM) 10K type strain sequencing project: providing services to taxonomists for standard genome sequencing and annotation.</title>
        <authorList>
            <consortium name="The Broad Institute Genomics Platform"/>
            <consortium name="The Broad Institute Genome Sequencing Center for Infectious Disease"/>
            <person name="Wu L."/>
            <person name="Ma J."/>
        </authorList>
    </citation>
    <scope>NUCLEOTIDE SEQUENCE [LARGE SCALE GENOMIC DNA]</scope>
    <source>
        <strain evidence="2">JCM 9377</strain>
    </source>
</reference>
<dbReference type="InterPro" id="IPR003749">
    <property type="entry name" value="ThiS/MoaD-like"/>
</dbReference>
<dbReference type="InterPro" id="IPR052045">
    <property type="entry name" value="Sulfur_Carrier/Prot_Modifier"/>
</dbReference>
<evidence type="ECO:0000313" key="2">
    <source>
        <dbReference type="Proteomes" id="UP001501237"/>
    </source>
</evidence>
<dbReference type="Gene3D" id="3.10.20.30">
    <property type="match status" value="1"/>
</dbReference>
<dbReference type="RefSeq" id="WP_344821217.1">
    <property type="nucleotide sequence ID" value="NZ_BAAAUV010000001.1"/>
</dbReference>
<dbReference type="InterPro" id="IPR012675">
    <property type="entry name" value="Beta-grasp_dom_sf"/>
</dbReference>
<dbReference type="Pfam" id="PF02597">
    <property type="entry name" value="ThiS"/>
    <property type="match status" value="1"/>
</dbReference>
<name>A0ABP6PVT3_9ACTN</name>
<dbReference type="PANTHER" id="PTHR38031">
    <property type="entry name" value="SULFUR CARRIER PROTEIN SLR0821-RELATED"/>
    <property type="match status" value="1"/>
</dbReference>
<protein>
    <submittedName>
        <fullName evidence="1">MoaD/ThiS family protein</fullName>
    </submittedName>
</protein>
<dbReference type="EMBL" id="BAAAUV010000001">
    <property type="protein sequence ID" value="GAA3193103.1"/>
    <property type="molecule type" value="Genomic_DNA"/>
</dbReference>
<keyword evidence="2" id="KW-1185">Reference proteome</keyword>
<proteinExistence type="predicted"/>